<reference evidence="3" key="1">
    <citation type="submission" date="2017-10" db="EMBL/GenBank/DDBJ databases">
        <title>Massilia psychrophilum sp. nov., a novel purple-pigmented bacterium isolated from Tianshan glacier, Xinjiang Municipality, China.</title>
        <authorList>
            <person name="Wang H."/>
        </authorList>
    </citation>
    <scope>NUCLEOTIDE SEQUENCE [LARGE SCALE GENOMIC DNA]</scope>
    <source>
        <strain evidence="3">B2</strain>
    </source>
</reference>
<evidence type="ECO:0000256" key="1">
    <source>
        <dbReference type="SAM" id="MobiDB-lite"/>
    </source>
</evidence>
<feature type="region of interest" description="Disordered" evidence="1">
    <location>
        <begin position="1"/>
        <end position="21"/>
    </location>
</feature>
<dbReference type="OrthoDB" id="428683at2"/>
<dbReference type="AlphaFoldDB" id="A0A2D2DQE3"/>
<gene>
    <name evidence="3" type="ORF">CR152_23815</name>
</gene>
<dbReference type="NCBIfam" id="TIGR02293">
    <property type="entry name" value="TAS_TIGR02293"/>
    <property type="match status" value="1"/>
</dbReference>
<dbReference type="KEGG" id="mass:CR152_23815"/>
<protein>
    <recommendedName>
        <fullName evidence="2">Antitoxin Xre/MbcA/ParS-like toxin-binding domain-containing protein</fullName>
    </recommendedName>
</protein>
<dbReference type="InterPro" id="IPR024467">
    <property type="entry name" value="Xre/MbcA/ParS-like_toxin-bd"/>
</dbReference>
<dbReference type="EMBL" id="CP024608">
    <property type="protein sequence ID" value="ATQ77206.1"/>
    <property type="molecule type" value="Genomic_DNA"/>
</dbReference>
<evidence type="ECO:0000313" key="4">
    <source>
        <dbReference type="Proteomes" id="UP000229897"/>
    </source>
</evidence>
<dbReference type="Proteomes" id="UP000229897">
    <property type="component" value="Chromosome"/>
</dbReference>
<name>A0A2D2DQE3_9BURK</name>
<organism evidence="3 4">
    <name type="scientific">Massilia violaceinigra</name>
    <dbReference type="NCBI Taxonomy" id="2045208"/>
    <lineage>
        <taxon>Bacteria</taxon>
        <taxon>Pseudomonadati</taxon>
        <taxon>Pseudomonadota</taxon>
        <taxon>Betaproteobacteria</taxon>
        <taxon>Burkholderiales</taxon>
        <taxon>Oxalobacteraceae</taxon>
        <taxon>Telluria group</taxon>
        <taxon>Massilia</taxon>
    </lineage>
</organism>
<keyword evidence="4" id="KW-1185">Reference proteome</keyword>
<dbReference type="Pfam" id="PF09722">
    <property type="entry name" value="Xre_MbcA_ParS_C"/>
    <property type="match status" value="1"/>
</dbReference>
<sequence length="170" mass="18284">MSIKETGKRPAAPQTAHQPSNAIALDSGAAVRDDQNGFASLLRDLASNQRRAIDAIRLGFPATLLKDAAWYFDVSAGRIRSIVRLPETTAHALVKRGANMDAAASERLWRLAHLVAMAQDVFEDDEAAKTWLRSPNRVFGDAAPMDYLDTEPGAMSVRQVLNAIATGGAA</sequence>
<accession>A0A2D2DQE3</accession>
<feature type="domain" description="Antitoxin Xre/MbcA/ParS-like toxin-binding" evidence="2">
    <location>
        <begin position="118"/>
        <end position="167"/>
    </location>
</feature>
<evidence type="ECO:0000259" key="2">
    <source>
        <dbReference type="Pfam" id="PF09722"/>
    </source>
</evidence>
<dbReference type="RefSeq" id="WP_099879168.1">
    <property type="nucleotide sequence ID" value="NZ_CP024608.1"/>
</dbReference>
<proteinExistence type="predicted"/>
<dbReference type="InterPro" id="IPR011979">
    <property type="entry name" value="Antitox_Xre"/>
</dbReference>
<evidence type="ECO:0000313" key="3">
    <source>
        <dbReference type="EMBL" id="ATQ77206.1"/>
    </source>
</evidence>